<dbReference type="GeneID" id="60061462"/>
<evidence type="ECO:0000256" key="6">
    <source>
        <dbReference type="ARBA" id="ARBA00035502"/>
    </source>
</evidence>
<dbReference type="PANTHER" id="PTHR11560">
    <property type="entry name" value="39S RIBOSOMAL PROTEIN L10, MITOCHONDRIAL"/>
    <property type="match status" value="1"/>
</dbReference>
<comment type="caution">
    <text evidence="7">The sequence shown here is derived from an EMBL/GenBank/DDBJ whole genome shotgun (WGS) entry which is preliminary data.</text>
</comment>
<dbReference type="OrthoDB" id="1523686at2"/>
<sequence>MRKEDKGVIIGQLADTVKEYGHFYLVDTTAMDAAATSELRRKCFKAGVKLVVVKNSLLHKALMSIEEVDFSPLFDSLKGTTSVMFCETANVPAKLLKEYKDGVPTLKAAYAEEGIYVGADQLEALANIKSKNEVIAEIVALLQSPAKNVISALQSGGNTIHGVLKTLGERAE</sequence>
<evidence type="ECO:0000256" key="3">
    <source>
        <dbReference type="ARBA" id="ARBA00022980"/>
    </source>
</evidence>
<dbReference type="SUPFAM" id="SSF160369">
    <property type="entry name" value="Ribosomal protein L10-like"/>
    <property type="match status" value="1"/>
</dbReference>
<dbReference type="HOGENOM" id="CLU_092227_3_0_10"/>
<dbReference type="AlphaFoldDB" id="U6RCE8"/>
<dbReference type="Gene3D" id="3.30.70.1730">
    <property type="match status" value="1"/>
</dbReference>
<evidence type="ECO:0000256" key="1">
    <source>
        <dbReference type="ARBA" id="ARBA00002633"/>
    </source>
</evidence>
<dbReference type="EMBL" id="AQHY01000028">
    <property type="protein sequence ID" value="EOA54155.1"/>
    <property type="molecule type" value="Genomic_DNA"/>
</dbReference>
<proteinExistence type="inferred from homology"/>
<gene>
    <name evidence="7" type="ORF">HMPREF1534_02629</name>
</gene>
<accession>U6RCE8</accession>
<dbReference type="InterPro" id="IPR001790">
    <property type="entry name" value="Ribosomal_uL10"/>
</dbReference>
<dbReference type="PATRIC" id="fig|1121098.3.peg.2668"/>
<keyword evidence="3" id="KW-0689">Ribosomal protein</keyword>
<evidence type="ECO:0000256" key="4">
    <source>
        <dbReference type="ARBA" id="ARBA00023274"/>
    </source>
</evidence>
<evidence type="ECO:0000256" key="2">
    <source>
        <dbReference type="ARBA" id="ARBA00008889"/>
    </source>
</evidence>
<keyword evidence="4" id="KW-0687">Ribonucleoprotein</keyword>
<dbReference type="eggNOG" id="COG0244">
    <property type="taxonomic scope" value="Bacteria"/>
</dbReference>
<dbReference type="Proteomes" id="UP000017831">
    <property type="component" value="Unassembled WGS sequence"/>
</dbReference>
<dbReference type="InterPro" id="IPR043141">
    <property type="entry name" value="Ribosomal_uL10-like_sf"/>
</dbReference>
<protein>
    <recommendedName>
        <fullName evidence="5">Large ribosomal subunit protein uL10</fullName>
    </recommendedName>
    <alternativeName>
        <fullName evidence="6">50S ribosomal protein L10</fullName>
    </alternativeName>
</protein>
<evidence type="ECO:0000256" key="5">
    <source>
        <dbReference type="ARBA" id="ARBA00035202"/>
    </source>
</evidence>
<organism evidence="7 8">
    <name type="scientific">Phocaeicola massiliensis B84634 = Timone 84634 = DSM 17679 = JCM 13223</name>
    <dbReference type="NCBI Taxonomy" id="1121098"/>
    <lineage>
        <taxon>Bacteria</taxon>
        <taxon>Pseudomonadati</taxon>
        <taxon>Bacteroidota</taxon>
        <taxon>Bacteroidia</taxon>
        <taxon>Bacteroidales</taxon>
        <taxon>Bacteroidaceae</taxon>
        <taxon>Phocaeicola</taxon>
    </lineage>
</organism>
<comment type="similarity">
    <text evidence="2">Belongs to the universal ribosomal protein uL10 family.</text>
</comment>
<dbReference type="InterPro" id="IPR047865">
    <property type="entry name" value="Ribosomal_uL10_bac_type"/>
</dbReference>
<dbReference type="RefSeq" id="WP_005941910.1">
    <property type="nucleotide sequence ID" value="NZ_KB890322.1"/>
</dbReference>
<reference evidence="7 8" key="1">
    <citation type="submission" date="2013-04" db="EMBL/GenBank/DDBJ databases">
        <title>The Genome Sequence of Bacteroides massiliensis DSM 17679.</title>
        <authorList>
            <consortium name="The Broad Institute Genomics Platform"/>
            <person name="Earl A."/>
            <person name="Ward D."/>
            <person name="Feldgarden M."/>
            <person name="Gevers D."/>
            <person name="Martens E."/>
            <person name="Fenner L."/>
            <person name="Roux V."/>
            <person name="Mallet M.N."/>
            <person name="Raoult D."/>
            <person name="Walker B."/>
            <person name="Young S."/>
            <person name="Zeng Q."/>
            <person name="Gargeya S."/>
            <person name="Fitzgerald M."/>
            <person name="Haas B."/>
            <person name="Abouelleil A."/>
            <person name="Allen A.W."/>
            <person name="Alvarado L."/>
            <person name="Arachchi H.M."/>
            <person name="Berlin A.M."/>
            <person name="Chapman S.B."/>
            <person name="Gainer-Dewar J."/>
            <person name="Goldberg J."/>
            <person name="Griggs A."/>
            <person name="Gujja S."/>
            <person name="Hansen M."/>
            <person name="Howarth C."/>
            <person name="Imamovic A."/>
            <person name="Ireland A."/>
            <person name="Larimer J."/>
            <person name="McCowan C."/>
            <person name="Murphy C."/>
            <person name="Pearson M."/>
            <person name="Poon T.W."/>
            <person name="Priest M."/>
            <person name="Roberts A."/>
            <person name="Saif S."/>
            <person name="Shea T."/>
            <person name="Sisk P."/>
            <person name="Sykes S."/>
            <person name="Wortman J."/>
            <person name="Nusbaum C."/>
            <person name="Birren B."/>
        </authorList>
    </citation>
    <scope>NUCLEOTIDE SEQUENCE [LARGE SCALE GENOMIC DNA]</scope>
    <source>
        <strain evidence="8">B84634 / Timone 84634 / DSM 17679 / JCM 13223</strain>
    </source>
</reference>
<dbReference type="CDD" id="cd05797">
    <property type="entry name" value="Ribosomal_L10"/>
    <property type="match status" value="1"/>
</dbReference>
<dbReference type="GO" id="GO:1990904">
    <property type="term" value="C:ribonucleoprotein complex"/>
    <property type="evidence" value="ECO:0007669"/>
    <property type="project" value="UniProtKB-KW"/>
</dbReference>
<name>U6RCE8_9BACT</name>
<dbReference type="Pfam" id="PF00466">
    <property type="entry name" value="Ribosomal_L10"/>
    <property type="match status" value="1"/>
</dbReference>
<evidence type="ECO:0000313" key="8">
    <source>
        <dbReference type="Proteomes" id="UP000017831"/>
    </source>
</evidence>
<dbReference type="NCBIfam" id="NF000955">
    <property type="entry name" value="PRK00099.1-1"/>
    <property type="match status" value="1"/>
</dbReference>
<keyword evidence="8" id="KW-1185">Reference proteome</keyword>
<evidence type="ECO:0000313" key="7">
    <source>
        <dbReference type="EMBL" id="EOA54155.1"/>
    </source>
</evidence>
<dbReference type="GO" id="GO:0005840">
    <property type="term" value="C:ribosome"/>
    <property type="evidence" value="ECO:0007669"/>
    <property type="project" value="UniProtKB-KW"/>
</dbReference>
<dbReference type="STRING" id="1121098.HMPREF1534_02629"/>
<comment type="function">
    <text evidence="1">Forms part of the ribosomal stalk, playing a central role in the interaction of the ribosome with GTP-bound translation factors.</text>
</comment>